<proteinExistence type="predicted"/>
<dbReference type="EMBL" id="JANBOJ010000007">
    <property type="protein sequence ID" value="KAJ1725338.1"/>
    <property type="molecule type" value="Genomic_DNA"/>
</dbReference>
<reference evidence="1" key="1">
    <citation type="submission" date="2022-07" db="EMBL/GenBank/DDBJ databases">
        <title>Phylogenomic reconstructions and comparative analyses of Kickxellomycotina fungi.</title>
        <authorList>
            <person name="Reynolds N.K."/>
            <person name="Stajich J.E."/>
            <person name="Barry K."/>
            <person name="Grigoriev I.V."/>
            <person name="Crous P."/>
            <person name="Smith M.E."/>
        </authorList>
    </citation>
    <scope>NUCLEOTIDE SEQUENCE</scope>
    <source>
        <strain evidence="1">NBRC 32514</strain>
    </source>
</reference>
<evidence type="ECO:0000313" key="1">
    <source>
        <dbReference type="EMBL" id="KAJ1725338.1"/>
    </source>
</evidence>
<sequence>MGSFLQKFFKRGAHNHGPLVKCICCYKASSGKMHHYRCQEDTEDPSELIAKAIHEVWRKNSGLETCIKLVTEDTDWVLKNGSKCDIQTTAYEDLPSDWKCKSVSLAKTVIEIVSKTHNTVTASKQLYDVWYASGCSKVKKVAFEELSHEQQESFISIIRLAMSFML</sequence>
<protein>
    <submittedName>
        <fullName evidence="1">Uncharacterized protein</fullName>
    </submittedName>
</protein>
<accession>A0A9W8CVL2</accession>
<comment type="caution">
    <text evidence="1">The sequence shown here is derived from an EMBL/GenBank/DDBJ whole genome shotgun (WGS) entry which is preliminary data.</text>
</comment>
<dbReference type="AlphaFoldDB" id="A0A9W8CVL2"/>
<keyword evidence="2" id="KW-1185">Reference proteome</keyword>
<dbReference type="Proteomes" id="UP001149813">
    <property type="component" value="Unassembled WGS sequence"/>
</dbReference>
<evidence type="ECO:0000313" key="2">
    <source>
        <dbReference type="Proteomes" id="UP001149813"/>
    </source>
</evidence>
<name>A0A9W8CVL2_9FUNG</name>
<gene>
    <name evidence="1" type="ORF">LPJ53_000470</name>
</gene>
<organism evidence="1 2">
    <name type="scientific">Coemansia erecta</name>
    <dbReference type="NCBI Taxonomy" id="147472"/>
    <lineage>
        <taxon>Eukaryota</taxon>
        <taxon>Fungi</taxon>
        <taxon>Fungi incertae sedis</taxon>
        <taxon>Zoopagomycota</taxon>
        <taxon>Kickxellomycotina</taxon>
        <taxon>Kickxellomycetes</taxon>
        <taxon>Kickxellales</taxon>
        <taxon>Kickxellaceae</taxon>
        <taxon>Coemansia</taxon>
    </lineage>
</organism>